<dbReference type="EMBL" id="CP013979">
    <property type="protein sequence ID" value="ANJ26819.1"/>
    <property type="molecule type" value="Genomic_DNA"/>
</dbReference>
<dbReference type="OrthoDB" id="5113775at2"/>
<dbReference type="KEGG" id="agy:ATC03_08905"/>
<dbReference type="Pfam" id="PF25595">
    <property type="entry name" value="Phage_TTP_16"/>
    <property type="match status" value="1"/>
</dbReference>
<reference evidence="1 2" key="1">
    <citation type="journal article" date="2016" name="Int. J. Syst. Evol. Microbiol.">
        <title>Agromyces aureus sp. nov., isolated from the rhizosphere of Salix caprea L. grown in a heavy-metal-contaminated soil.</title>
        <authorList>
            <person name="Corretto E."/>
            <person name="Antonielli L."/>
            <person name="Sessitsch A."/>
            <person name="Compant S."/>
            <person name="Gorfer M."/>
            <person name="Kuffner M."/>
            <person name="Brader G."/>
        </authorList>
    </citation>
    <scope>NUCLEOTIDE SEQUENCE [LARGE SCALE GENOMIC DNA]</scope>
    <source>
        <strain evidence="1 2">AR33</strain>
    </source>
</reference>
<dbReference type="STRING" id="453304.ATC03_08905"/>
<dbReference type="RefSeq" id="WP_067875798.1">
    <property type="nucleotide sequence ID" value="NZ_CP013979.1"/>
</dbReference>
<dbReference type="InterPro" id="IPR058009">
    <property type="entry name" value="TTP_Phage_16"/>
</dbReference>
<organism evidence="1 2">
    <name type="scientific">Agromyces aureus</name>
    <dbReference type="NCBI Taxonomy" id="453304"/>
    <lineage>
        <taxon>Bacteria</taxon>
        <taxon>Bacillati</taxon>
        <taxon>Actinomycetota</taxon>
        <taxon>Actinomycetes</taxon>
        <taxon>Micrococcales</taxon>
        <taxon>Microbacteriaceae</taxon>
        <taxon>Agromyces</taxon>
    </lineage>
</organism>
<name>A0A191WF63_9MICO</name>
<reference evidence="2" key="2">
    <citation type="submission" date="2016-01" db="EMBL/GenBank/DDBJ databases">
        <title>Complete genome sequence of Agromyces aureus AR33T and comparison with related organisms.</title>
        <authorList>
            <person name="Corretto E."/>
            <person name="Antonielli L."/>
            <person name="Sessitsch A."/>
            <person name="Brader G."/>
        </authorList>
    </citation>
    <scope>NUCLEOTIDE SEQUENCE [LARGE SCALE GENOMIC DNA]</scope>
    <source>
        <strain evidence="2">AR33</strain>
    </source>
</reference>
<dbReference type="AlphaFoldDB" id="A0A191WF63"/>
<dbReference type="Proteomes" id="UP000078437">
    <property type="component" value="Chromosome"/>
</dbReference>
<accession>A0A191WF63</accession>
<evidence type="ECO:0000313" key="1">
    <source>
        <dbReference type="EMBL" id="ANJ26819.1"/>
    </source>
</evidence>
<proteinExistence type="predicted"/>
<evidence type="ECO:0008006" key="3">
    <source>
        <dbReference type="Google" id="ProtNLM"/>
    </source>
</evidence>
<sequence length="175" mass="18060">MPDVADVVPPAIDQKGNTVIWWVPASPGITALNAPKAATELGAATTFRITHSFTPDGWTLTGSQAKTTDDRLALPTPLEALDSLVNTFGDGIKYVDSSAAGSAAVVLATQTSLAGFFVERRNVSNGTLAAAAQKVRTIPVTLGPQIRGPIDGTGKFTYLQQVALTAPIVEGTTAA</sequence>
<protein>
    <recommendedName>
        <fullName evidence="3">Phage tail protein</fullName>
    </recommendedName>
</protein>
<evidence type="ECO:0000313" key="2">
    <source>
        <dbReference type="Proteomes" id="UP000078437"/>
    </source>
</evidence>
<keyword evidence="2" id="KW-1185">Reference proteome</keyword>
<gene>
    <name evidence="1" type="ORF">ATC03_08905</name>
</gene>